<sequence length="1125" mass="124998">MSRLSSPSFFSRPLNSQHWDSRENVARPSPGKNLAQHQDQLISVTIEASTTQTISKKPEITTGPDTDQCVGSTPANHLNLCKEPTGTCLIRIAAAHLIQTRKDLRVRMEDGKIKVDEPELREAVLLMLTSRIRERTFGSLDLSSGTFQWHTNLLPNAPSYVLSACCAHITWSHCKAEQATTKRKRNLGTHKPLSPIPSTARRRQYIRVQPFPNFYFVLKLEAHQNTRFSHIGNLVLSIDTLETFNAAGPTVVKLSITMIQHRSLPREDDAYETANCDSGPCRRHQLSPFFVNCLGLDTQVCVAASRWRPLEATISATDAGSKLLPPVPYFYFRMPPCLSQRANPMVEGETLLINLHPRCQVDRRSALSRALAAIILEPWHMENGPIRTCHACKTSTKKHRPQRLHAASEPAVTCLSSPLGAALARLALPANQVLTLKVASGYHFVTNRLRFNSRAGVDKDAPPMTFCRCRQHLACLNLKVSLPAAVNVIGIASRMLAMHTHAPSPRTHWIRLNDLPDNGPNSRRVPTSLHLPPQVMHRTLQTAGFQPPFDHRCYSFESHSVGVFGLNTAQLHRKITDINSSTIILIFASPKRQSNTTLPDCSSLQVVRFALRPHSPQAVSVPSFIPQGQIPQSLVIHTSSSPDPRPLKLYDSRRWQTVSCAVAMSTNHQSRAMGSDHRGRHEIVMSADSVLLRLPLGCSEAQCRNELRKTWKRYEVRVIVYRSQPSTTTPPQLPKMQHTAAVPSYLQPARPAGGHHHAPMQQVARCKPARLMATSARQKVGIDIDGSLSMSLSDPSAAGALPDGLEDAPLILETSMEQFPTLFSSTCVLALHLFGPFWFWLVRFFSQPETPHYRPKGSLGRLGDTTERSVTSIGRSESPWRETHGRYCAEFDFCLDCDSPTRRSGLFSELNFDVSKGRLIQLRRRTAQNHLDVARLIQRNHSVSTMNGLPAVHFPAYHTALGPADLWWSYCVVSSRRIIVPTMPKETVPLADGLSVLCGQFAVTPNSRMGWRQTSFSYRDRVQLSDSRVVQDSKATSLHNILQLMIGDQSVCSSHEVIIPSHKNQQNITAATSAAPVFPSASIPNSKEQRPDKETVTNTRPNSGQLPTQCSNGLPCIASRSLLTK</sequence>
<protein>
    <submittedName>
        <fullName evidence="2">Uncharacterized protein</fullName>
    </submittedName>
</protein>
<name>A0A9Q8STS1_9PEZI</name>
<evidence type="ECO:0000256" key="1">
    <source>
        <dbReference type="SAM" id="MobiDB-lite"/>
    </source>
</evidence>
<feature type="compositionally biased region" description="Polar residues" evidence="1">
    <location>
        <begin position="1096"/>
        <end position="1110"/>
    </location>
</feature>
<dbReference type="EMBL" id="CP019476">
    <property type="protein sequence ID" value="UQC83427.1"/>
    <property type="molecule type" value="Genomic_DNA"/>
</dbReference>
<dbReference type="Proteomes" id="UP000830671">
    <property type="component" value="Chromosome 4"/>
</dbReference>
<feature type="region of interest" description="Disordered" evidence="1">
    <location>
        <begin position="1078"/>
        <end position="1110"/>
    </location>
</feature>
<feature type="region of interest" description="Disordered" evidence="1">
    <location>
        <begin position="856"/>
        <end position="875"/>
    </location>
</feature>
<evidence type="ECO:0000313" key="2">
    <source>
        <dbReference type="EMBL" id="UQC83427.1"/>
    </source>
</evidence>
<feature type="region of interest" description="Disordered" evidence="1">
    <location>
        <begin position="1"/>
        <end position="34"/>
    </location>
</feature>
<organism evidence="2 3">
    <name type="scientific">Colletotrichum lupini</name>
    <dbReference type="NCBI Taxonomy" id="145971"/>
    <lineage>
        <taxon>Eukaryota</taxon>
        <taxon>Fungi</taxon>
        <taxon>Dikarya</taxon>
        <taxon>Ascomycota</taxon>
        <taxon>Pezizomycotina</taxon>
        <taxon>Sordariomycetes</taxon>
        <taxon>Hypocreomycetidae</taxon>
        <taxon>Glomerellales</taxon>
        <taxon>Glomerellaceae</taxon>
        <taxon>Colletotrichum</taxon>
        <taxon>Colletotrichum acutatum species complex</taxon>
    </lineage>
</organism>
<accession>A0A9Q8STS1</accession>
<evidence type="ECO:0000313" key="3">
    <source>
        <dbReference type="Proteomes" id="UP000830671"/>
    </source>
</evidence>
<reference evidence="2" key="1">
    <citation type="journal article" date="2021" name="Mol. Plant Microbe Interact.">
        <title>Complete Genome Sequence of the Plant-Pathogenic Fungus Colletotrichum lupini.</title>
        <authorList>
            <person name="Baroncelli R."/>
            <person name="Pensec F."/>
            <person name="Da Lio D."/>
            <person name="Boufleur T."/>
            <person name="Vicente I."/>
            <person name="Sarrocco S."/>
            <person name="Picot A."/>
            <person name="Baraldi E."/>
            <person name="Sukno S."/>
            <person name="Thon M."/>
            <person name="Le Floch G."/>
        </authorList>
    </citation>
    <scope>NUCLEOTIDE SEQUENCE</scope>
    <source>
        <strain evidence="2">IMI 504893</strain>
    </source>
</reference>
<proteinExistence type="predicted"/>
<keyword evidence="3" id="KW-1185">Reference proteome</keyword>
<feature type="compositionally biased region" description="Low complexity" evidence="1">
    <location>
        <begin position="1"/>
        <end position="14"/>
    </location>
</feature>
<dbReference type="RefSeq" id="XP_049145046.1">
    <property type="nucleotide sequence ID" value="XM_049287903.1"/>
</dbReference>
<dbReference type="KEGG" id="clup:CLUP02_08922"/>
<dbReference type="AlphaFoldDB" id="A0A9Q8STS1"/>
<dbReference type="GeneID" id="73342913"/>
<gene>
    <name evidence="2" type="ORF">CLUP02_08922</name>
</gene>